<comment type="caution">
    <text evidence="1">The sequence shown here is derived from an EMBL/GenBank/DDBJ whole genome shotgun (WGS) entry which is preliminary data.</text>
</comment>
<organism evidence="1 2">
    <name type="scientific">Salix purpurea</name>
    <name type="common">Purple osier willow</name>
    <dbReference type="NCBI Taxonomy" id="77065"/>
    <lineage>
        <taxon>Eukaryota</taxon>
        <taxon>Viridiplantae</taxon>
        <taxon>Streptophyta</taxon>
        <taxon>Embryophyta</taxon>
        <taxon>Tracheophyta</taxon>
        <taxon>Spermatophyta</taxon>
        <taxon>Magnoliopsida</taxon>
        <taxon>eudicotyledons</taxon>
        <taxon>Gunneridae</taxon>
        <taxon>Pentapetalae</taxon>
        <taxon>rosids</taxon>
        <taxon>fabids</taxon>
        <taxon>Malpighiales</taxon>
        <taxon>Salicaceae</taxon>
        <taxon>Saliceae</taxon>
        <taxon>Salix</taxon>
    </lineage>
</organism>
<evidence type="ECO:0000313" key="1">
    <source>
        <dbReference type="EMBL" id="KAJ6731907.1"/>
    </source>
</evidence>
<accession>A0A9Q0ZEY2</accession>
<keyword evidence="2" id="KW-1185">Reference proteome</keyword>
<reference evidence="1" key="2">
    <citation type="journal article" date="2023" name="Int. J. Mol. Sci.">
        <title>De Novo Assembly and Annotation of 11 Diverse Shrub Willow (Salix) Genomes Reveals Novel Gene Organization in Sex-Linked Regions.</title>
        <authorList>
            <person name="Hyden B."/>
            <person name="Feng K."/>
            <person name="Yates T.B."/>
            <person name="Jawdy S."/>
            <person name="Cereghino C."/>
            <person name="Smart L.B."/>
            <person name="Muchero W."/>
        </authorList>
    </citation>
    <scope>NUCLEOTIDE SEQUENCE</scope>
    <source>
        <tissue evidence="1">Shoot tip</tissue>
    </source>
</reference>
<reference evidence="1" key="1">
    <citation type="submission" date="2022-11" db="EMBL/GenBank/DDBJ databases">
        <authorList>
            <person name="Hyden B.L."/>
            <person name="Feng K."/>
            <person name="Yates T."/>
            <person name="Jawdy S."/>
            <person name="Smart L.B."/>
            <person name="Muchero W."/>
        </authorList>
    </citation>
    <scope>NUCLEOTIDE SEQUENCE</scope>
    <source>
        <tissue evidence="1">Shoot tip</tissue>
    </source>
</reference>
<dbReference type="AlphaFoldDB" id="A0A9Q0ZEY2"/>
<evidence type="ECO:0000313" key="2">
    <source>
        <dbReference type="Proteomes" id="UP001151532"/>
    </source>
</evidence>
<dbReference type="Proteomes" id="UP001151532">
    <property type="component" value="Chromosome 18"/>
</dbReference>
<gene>
    <name evidence="1" type="ORF">OIU79_003104</name>
</gene>
<protein>
    <submittedName>
        <fullName evidence="1">Uncharacterized protein</fullName>
    </submittedName>
</protein>
<proteinExistence type="predicted"/>
<sequence>MAGIDTVKKQPLAWVSWPPVAERRFSGSDQVLISSSLLGTTNDPSEQKRYKYLHKGFGDAQHCPRHVAITMDGFSHSQMSLENGSP</sequence>
<dbReference type="EMBL" id="JAPFFK010000012">
    <property type="protein sequence ID" value="KAJ6731907.1"/>
    <property type="molecule type" value="Genomic_DNA"/>
</dbReference>
<name>A0A9Q0ZEY2_SALPP</name>